<keyword evidence="2" id="KW-0677">Repeat</keyword>
<dbReference type="PROSITE" id="PS50082">
    <property type="entry name" value="WD_REPEATS_2"/>
    <property type="match status" value="1"/>
</dbReference>
<feature type="transmembrane region" description="Helical" evidence="4">
    <location>
        <begin position="31"/>
        <end position="52"/>
    </location>
</feature>
<comment type="caution">
    <text evidence="5">The sequence shown here is derived from an EMBL/GenBank/DDBJ whole genome shotgun (WGS) entry which is preliminary data.</text>
</comment>
<dbReference type="PANTHER" id="PTHR19848">
    <property type="entry name" value="WD40 REPEAT PROTEIN"/>
    <property type="match status" value="1"/>
</dbReference>
<evidence type="ECO:0000256" key="4">
    <source>
        <dbReference type="SAM" id="Phobius"/>
    </source>
</evidence>
<dbReference type="InterPro" id="IPR001680">
    <property type="entry name" value="WD40_rpt"/>
</dbReference>
<evidence type="ECO:0000256" key="3">
    <source>
        <dbReference type="PROSITE-ProRule" id="PRU00221"/>
    </source>
</evidence>
<evidence type="ECO:0000313" key="6">
    <source>
        <dbReference type="Proteomes" id="UP001180973"/>
    </source>
</evidence>
<dbReference type="PANTHER" id="PTHR19848:SF8">
    <property type="entry name" value="F-BOX AND WD REPEAT DOMAIN CONTAINING 7"/>
    <property type="match status" value="1"/>
</dbReference>
<keyword evidence="1 3" id="KW-0853">WD repeat</keyword>
<evidence type="ECO:0000256" key="1">
    <source>
        <dbReference type="ARBA" id="ARBA00022574"/>
    </source>
</evidence>
<name>A0ABU2WWQ9_9ACTN</name>
<protein>
    <recommendedName>
        <fullName evidence="7">WD40 repeat</fullName>
    </recommendedName>
</protein>
<reference evidence="5" key="1">
    <citation type="submission" date="2023-09" db="EMBL/GenBank/DDBJ databases">
        <title>30 novel species of actinomycetes from the DSMZ collection.</title>
        <authorList>
            <person name="Nouioui I."/>
        </authorList>
    </citation>
    <scope>NUCLEOTIDE SEQUENCE</scope>
    <source>
        <strain evidence="5">DSM 115977</strain>
    </source>
</reference>
<feature type="transmembrane region" description="Helical" evidence="4">
    <location>
        <begin position="59"/>
        <end position="79"/>
    </location>
</feature>
<organism evidence="5 6">
    <name type="scientific">Micromonospora reichwaldensis</name>
    <dbReference type="NCBI Taxonomy" id="3075516"/>
    <lineage>
        <taxon>Bacteria</taxon>
        <taxon>Bacillati</taxon>
        <taxon>Actinomycetota</taxon>
        <taxon>Actinomycetes</taxon>
        <taxon>Micromonosporales</taxon>
        <taxon>Micromonosporaceae</taxon>
        <taxon>Micromonospora</taxon>
    </lineage>
</organism>
<keyword evidence="4" id="KW-0812">Transmembrane</keyword>
<dbReference type="EMBL" id="JAVRFL010000015">
    <property type="protein sequence ID" value="MDT0530297.1"/>
    <property type="molecule type" value="Genomic_DNA"/>
</dbReference>
<keyword evidence="6" id="KW-1185">Reference proteome</keyword>
<evidence type="ECO:0000256" key="2">
    <source>
        <dbReference type="ARBA" id="ARBA00022737"/>
    </source>
</evidence>
<dbReference type="SUPFAM" id="SSF50978">
    <property type="entry name" value="WD40 repeat-like"/>
    <property type="match status" value="1"/>
</dbReference>
<dbReference type="Proteomes" id="UP001180973">
    <property type="component" value="Unassembled WGS sequence"/>
</dbReference>
<dbReference type="RefSeq" id="WP_311412307.1">
    <property type="nucleotide sequence ID" value="NZ_JAVRFL010000015.1"/>
</dbReference>
<sequence length="520" mass="53922">MGRLVLPVVVTLLALSAVRWADPDALRVDGFWPLAAVALVTSVGAAVTLRLLRLVLTHVPPWISGLLATVVAFALLTSFTDGPGLAAVVGGIVMALVLLVSLLRGGGRALRAEPFPPDVLGVARLAARFAVPLLWYLAAVELVPGVQSAQRWPGALLGGLVAGGTLVMGTALAWTRPWHASVTPVPVDGHLQVAYGGIGHLVGVGDPRAGRELRVMGSAGVLVELAGLLPSPIPDRILPYLDRLTPGLVRAVCVVETPQRVLLASAGYGEAVHLWDPATGEAVHALAGHRGPVNALCAVPAGDTVLLASGGDDRGIRLWEPETGRQLRAVGREVRASVRALCTLSVDGQLLLAAGYADGVVRLWDPVRLRLVGQLGVQRGGVNALCAVTVDGAVRLASAAGDGTVVLWDPATGEGLGSYDDGAPRYALCAVEMDGEVLLAAAGDGVGVTLWDPARMARRGSLGTGSVISMLLDSTGWIRSMCQLGTGDDAFLMLAGYDRAVQQIRLRPALRSLAETEKNS</sequence>
<accession>A0ABU2WWQ9</accession>
<dbReference type="Pfam" id="PF00400">
    <property type="entry name" value="WD40"/>
    <property type="match status" value="3"/>
</dbReference>
<feature type="transmembrane region" description="Helical" evidence="4">
    <location>
        <begin position="152"/>
        <end position="174"/>
    </location>
</feature>
<dbReference type="SMART" id="SM00320">
    <property type="entry name" value="WD40"/>
    <property type="match status" value="5"/>
</dbReference>
<dbReference type="InterPro" id="IPR036322">
    <property type="entry name" value="WD40_repeat_dom_sf"/>
</dbReference>
<dbReference type="PROSITE" id="PS50294">
    <property type="entry name" value="WD_REPEATS_REGION"/>
    <property type="match status" value="1"/>
</dbReference>
<evidence type="ECO:0000313" key="5">
    <source>
        <dbReference type="EMBL" id="MDT0530297.1"/>
    </source>
</evidence>
<dbReference type="InterPro" id="IPR015943">
    <property type="entry name" value="WD40/YVTN_repeat-like_dom_sf"/>
</dbReference>
<gene>
    <name evidence="5" type="ORF">RM555_14995</name>
</gene>
<feature type="repeat" description="WD" evidence="3">
    <location>
        <begin position="286"/>
        <end position="329"/>
    </location>
</feature>
<feature type="transmembrane region" description="Helical" evidence="4">
    <location>
        <begin position="85"/>
        <end position="104"/>
    </location>
</feature>
<proteinExistence type="predicted"/>
<keyword evidence="4" id="KW-1133">Transmembrane helix</keyword>
<evidence type="ECO:0008006" key="7">
    <source>
        <dbReference type="Google" id="ProtNLM"/>
    </source>
</evidence>
<keyword evidence="4" id="KW-0472">Membrane</keyword>
<dbReference type="Gene3D" id="2.130.10.10">
    <property type="entry name" value="YVTN repeat-like/Quinoprotein amine dehydrogenase"/>
    <property type="match status" value="1"/>
</dbReference>